<accession>A0A511MFE0</accession>
<dbReference type="SMART" id="SM00826">
    <property type="entry name" value="PKS_DH"/>
    <property type="match status" value="2"/>
</dbReference>
<keyword evidence="4" id="KW-0596">Phosphopantetheine</keyword>
<dbReference type="InterPro" id="IPR020807">
    <property type="entry name" value="PKS_DH"/>
</dbReference>
<name>A0A511MFE0_9NOCA</name>
<feature type="domain" description="Ketosynthase family 3 (KS3)" evidence="14">
    <location>
        <begin position="1704"/>
        <end position="2129"/>
    </location>
</feature>
<dbReference type="InterPro" id="IPR018201">
    <property type="entry name" value="Ketoacyl_synth_AS"/>
</dbReference>
<proteinExistence type="predicted"/>
<dbReference type="Pfam" id="PF00698">
    <property type="entry name" value="Acyl_transf_1"/>
    <property type="match status" value="2"/>
</dbReference>
<dbReference type="InterPro" id="IPR016035">
    <property type="entry name" value="Acyl_Trfase/lysoPLipase"/>
</dbReference>
<dbReference type="FunFam" id="3.40.366.10:FF:000002">
    <property type="entry name" value="Probable polyketide synthase 2"/>
    <property type="match status" value="2"/>
</dbReference>
<dbReference type="GO" id="GO:0004315">
    <property type="term" value="F:3-oxoacyl-[acyl-carrier-protein] synthase activity"/>
    <property type="evidence" value="ECO:0007669"/>
    <property type="project" value="InterPro"/>
</dbReference>
<evidence type="ECO:0000313" key="16">
    <source>
        <dbReference type="EMBL" id="GEM38798.1"/>
    </source>
</evidence>
<dbReference type="InterPro" id="IPR036736">
    <property type="entry name" value="ACP-like_sf"/>
</dbReference>
<comment type="cofactor">
    <cofactor evidence="1">
        <name>pantetheine 4'-phosphate</name>
        <dbReference type="ChEBI" id="CHEBI:47942"/>
    </cofactor>
</comment>
<evidence type="ECO:0000256" key="7">
    <source>
        <dbReference type="ARBA" id="ARBA00022832"/>
    </source>
</evidence>
<dbReference type="Pfam" id="PF00109">
    <property type="entry name" value="ketoacyl-synt"/>
    <property type="match status" value="2"/>
</dbReference>
<keyword evidence="8" id="KW-0443">Lipid metabolism</keyword>
<dbReference type="FunFam" id="1.10.1200.10:FF:000007">
    <property type="entry name" value="Probable polyketide synthase pks17"/>
    <property type="match status" value="2"/>
</dbReference>
<dbReference type="SMART" id="SM00823">
    <property type="entry name" value="PKS_PP"/>
    <property type="match status" value="2"/>
</dbReference>
<dbReference type="Gene3D" id="3.30.70.3290">
    <property type="match status" value="2"/>
</dbReference>
<dbReference type="InterPro" id="IPR020841">
    <property type="entry name" value="PKS_Beta-ketoAc_synthase_dom"/>
</dbReference>
<keyword evidence="11" id="KW-0012">Acyltransferase</keyword>
<keyword evidence="7" id="KW-0276">Fatty acid metabolism</keyword>
<evidence type="ECO:0000259" key="14">
    <source>
        <dbReference type="PROSITE" id="PS52004"/>
    </source>
</evidence>
<dbReference type="EMBL" id="BJXA01000019">
    <property type="protein sequence ID" value="GEM38798.1"/>
    <property type="molecule type" value="Genomic_DNA"/>
</dbReference>
<dbReference type="OrthoDB" id="4516163at2"/>
<evidence type="ECO:0000256" key="1">
    <source>
        <dbReference type="ARBA" id="ARBA00001957"/>
    </source>
</evidence>
<dbReference type="Pfam" id="PF16197">
    <property type="entry name" value="KAsynt_C_assoc"/>
    <property type="match status" value="2"/>
</dbReference>
<dbReference type="InterPro" id="IPR036291">
    <property type="entry name" value="NAD(P)-bd_dom_sf"/>
</dbReference>
<dbReference type="CDD" id="cd00833">
    <property type="entry name" value="PKS"/>
    <property type="match status" value="2"/>
</dbReference>
<dbReference type="PROSITE" id="PS00606">
    <property type="entry name" value="KS3_1"/>
    <property type="match status" value="2"/>
</dbReference>
<feature type="region of interest" description="N-terminal hotdog fold" evidence="12">
    <location>
        <begin position="2586"/>
        <end position="2708"/>
    </location>
</feature>
<dbReference type="Pfam" id="PF00550">
    <property type="entry name" value="PP-binding"/>
    <property type="match status" value="2"/>
</dbReference>
<feature type="domain" description="Carrier" evidence="13">
    <location>
        <begin position="2854"/>
        <end position="2932"/>
    </location>
</feature>
<dbReference type="SMART" id="SM00827">
    <property type="entry name" value="PKS_AT"/>
    <property type="match status" value="2"/>
</dbReference>
<dbReference type="InterPro" id="IPR014030">
    <property type="entry name" value="Ketoacyl_synth_N"/>
</dbReference>
<dbReference type="InterPro" id="IPR049900">
    <property type="entry name" value="PKS_mFAS_DH"/>
</dbReference>
<dbReference type="Gene3D" id="3.10.129.110">
    <property type="entry name" value="Polyketide synthase dehydratase"/>
    <property type="match status" value="3"/>
</dbReference>
<dbReference type="GO" id="GO:0004312">
    <property type="term" value="F:fatty acid synthase activity"/>
    <property type="evidence" value="ECO:0007669"/>
    <property type="project" value="TreeGrafter"/>
</dbReference>
<evidence type="ECO:0000256" key="10">
    <source>
        <dbReference type="ARBA" id="ARBA00023268"/>
    </source>
</evidence>
<dbReference type="SUPFAM" id="SSF53901">
    <property type="entry name" value="Thiolase-like"/>
    <property type="match status" value="2"/>
</dbReference>
<evidence type="ECO:0000256" key="2">
    <source>
        <dbReference type="ARBA" id="ARBA00004792"/>
    </source>
</evidence>
<dbReference type="Gene3D" id="3.40.47.10">
    <property type="match status" value="2"/>
</dbReference>
<dbReference type="SUPFAM" id="SSF47336">
    <property type="entry name" value="ACP-like"/>
    <property type="match status" value="2"/>
</dbReference>
<evidence type="ECO:0000256" key="5">
    <source>
        <dbReference type="ARBA" id="ARBA00022553"/>
    </source>
</evidence>
<keyword evidence="10" id="KW-0511">Multifunctional enzyme</keyword>
<dbReference type="InterPro" id="IPR042104">
    <property type="entry name" value="PKS_dehydratase_sf"/>
</dbReference>
<dbReference type="Pfam" id="PF08990">
    <property type="entry name" value="Docking"/>
    <property type="match status" value="1"/>
</dbReference>
<dbReference type="SMART" id="SM00822">
    <property type="entry name" value="PKS_KR"/>
    <property type="match status" value="1"/>
</dbReference>
<dbReference type="SUPFAM" id="SSF55048">
    <property type="entry name" value="Probable ACP-binding domain of malonyl-CoA ACP transacylase"/>
    <property type="match status" value="2"/>
</dbReference>
<sequence length="3015" mass="317969">MADEKELREYLRRAIADAREARKRLHEVTAKEREPIAIVGMACRFPGGVGSAADLWRVVDDGVDAISEFPTDREWDLDDLFDADPDHTGKSYVRHGGFLDRATDFDPAFFGMSPREALTADPQQRLLLETTWEAMEDAGVLPATLRGSRTGVFAGLMYLGYGTGVLHDIPDEVEGYLTSGLSSSVAAGRIAYTFGFEGPTVALDTACSSSLVTMHLAAAALRRGECDLAFAGGASVMATPLTFVEFSRQRGLAADGRVKAFADAADGTSWSEGAGMLLLERLSDAERNGHRILAVLRGSAVNADGASNGLTAPNGPAQERVIRDALASAGLQPSEVDIVEAHGTGTRLGDPIEARALLGAYGKDRTDPLWLGSLKSNIGHTQAAAGVGSVIKMVQAMRNGRMPRTLHVDKPTSHVDWTPGAVELLTEARPWPAGVRPRRAGISAFGISGTNAHVILEEAPEQAESAASVEPAVVPLVVSARDEAALAEQLERLGRHLAERPELAPADVAWTLATGRSVLEHSAVVVGADRDALSAGLANASRVDRSRAGRLAVLLTGQGAQRLGMGRELYGCAPVFAAALDAVCAHFDGELELPLKGVLFAPEGSADSALLDQTAYAQAGLFAVETALFRLLESWGVTPDYLLGHSIGEVTAAHLSGVLDLADACRLVAARGRLMQSAREGGAMVAIQAGEAEIEPALTGFADKVAIAGVNGPDSVVISGDDRAVEQIAADWKAKGRKTKRLTVSHAFHSPHMDEVLAEFTAVAATMTFAAPRIPIVSNVTGTLATEEQLSSPEYWARHIRAAVRFLDGVRTLENEGVTDYLELGPDGVLTALIAGCVTREPGLALPALRAGRSESDTMAQVLGSLYARGKAVDWSAILPGATRVDLPTYAFQRQRYWLGGTARTTDARGLGLRTTDHPLLGAVVPVAGTGELLFTGRVSAAGHSWLADGTAVLVELALRAGEEVGCGTMDRLETPTPLAIPDDAVVDLQIRLGEADAAGRRSVVIRSRRDDEGWTRHAEGVLTASASAAPVDLTDWPPSDAEPIELDGARAAWRRGDELYAEVALPDGVTDADRYGVHPTLLDPILRAALNLDGRRELVPADWSSVESYAIGATALRLRLTLSTADTLALVAADDTGLPVLSVAALTGHPLPTEDAEHAESQGDSLFRIGWRPRAVAKPLAVSWKSWELCTEAEPAPEVVVLDCGTTADGTVPERVRATAARVLAVLGVWQSGDRFADSTLIVVTRNAMATNDGEQVDLTQSPSWGLVRAAQAESTDRIVLADVDGTDLDSVVAAVVAAGEPELAVRDGALLVPRLTAVEAPTEAATSDWGTGTTLITGGTGGLGALLARHLVTAHGARRLVLTSRRGLDAPGAEQLRTELTELGAEITVTACDVADRAAVAELLQSISDEHPLTAVVHAAGVPDHGLVTALTEDRLDRVLAPKADAAWHLHELTRDLDLTAFVLISSAGGLLLSAGQAGYAAANVFLDALAEQRRAEGRTAIAIAFGLWDIDAGLSGLLNDAELQRLRRQGFPALAAAEGIALFDAALAGGLPTVVPVRLDRAALRSRPDGVPALLRGLVRTRARAATSTATSPLARRLLGQSADERRRTLLDLVCVHVAAVLGHTDPTQIAADRAFGDLGFDSLTAVELRNRLSAATGLRLTSTVVFDYPSAEVLARYLGERLGAAAGATRTDTRTSNHADEPIAIVGMACRFPGGVNSAEDLWRLVDDGVDAISEFPTDRGWALDGLFDPDPDRAGKSYVRHGGFLDDVAGFDPDFFGMAPREALAADPQQRLLLETTWEAMEHAGILPATLRGSRTGIYTGLMYLGYGPGMVPTTPDGIEGYLTTGVSTSVAAGRLAYTFGFEGPTVALDTACSSSLVTMHLAANALRQGECDLAFAGGATVLATPLSFVGFSRQRVLAPDGRVKAFSEAADGTAWSEGVGMLLLERLSDARRNGHQVLALLRGSAVNSDGASNGLTAPNGPSQERVIRRALADAGLKPAEVDAVEAHGTGTQLGDPIEAGALLATYGQDRDRPLLLGSLKSNIGHTQLAAGVAGVIKMVEAMRRGKLPRTLHVDTPSPHVDWESGAVELLTEPKDWPETGAPRRAGVSGFGISGTNAHVILEQAPAEPTVAATGLSEQVVPWVLSAKTAAGLQEQAQQLGSYLAERPELTPADVAWSLATGRTVLPHSAVVVGADRDELIARLATVTGTERDGRAGRLAVVLTGQGAQRLGMGRELYGSSAVFAAALNAVCVQLDKELEQPLQEVLFAPEGSADSALLDQTAYAQAALFAVETALFRLLESWGITPDYLLGHSIGEVTAAHLSGVLDLADACRLVAARGRLMQSAREGGAMIAIQAGEDEIRDSLHAGVAIAGINGPRAVVISGDEDAVERVAAAWKGKGRKTKRLSVSHAFHSPHMDDVLAEFAAVAETMHFHAPRIPIVSNVTGTLATEDELRSPAYWSRHIRAAVRFLDGVRTLAAEGVTDYIELGPDPVLIALITDCLPDNSPGLLTSMLRGVKPENETVALALGALHARGWAVDWTAVLPGATRVELPRYAFQRRRYWLENTGRAADTAGSGLDHPILSTAVALAGRDEVVCSGRISLAEHPWLAEHIIHGTTVLSSTVLVELAVRAGDELGCTTLAQLTMRAPLLLPDAGVLRFQIRIGEPDPAGERALTVHVRPDGDTAWLECADGRLSNHEVAVERIDGTPGTARLAEELHADAARYRLHPALLDLALAARPITVGEQTIRVPAVWRGVRLHAAGATSVHSRIAEIDADTIGLALTDEQGEPVLTVDSLTYLDIPADRFRLGDDTASDARPTRTTRRTAHTSVAAAEPLAQRLTGLSEAAARRLVLDLVRAEVATVLGHPDPAAIGDHREFQELGFDSMAAVELRNRLNAGTGLTLATTLVFDHPTPGALTEHILALANPANQSGFGRVLVELDRIDALLATVANEGDGQAAVQRRLRTLLARVGRPERDSEHADAATEIQSASVDEIFHLIDTELGRSAS</sequence>
<protein>
    <recommendedName>
        <fullName evidence="18">Polyketide synthase</fullName>
    </recommendedName>
</protein>
<evidence type="ECO:0000256" key="4">
    <source>
        <dbReference type="ARBA" id="ARBA00022450"/>
    </source>
</evidence>
<feature type="domain" description="Carrier" evidence="13">
    <location>
        <begin position="1611"/>
        <end position="1686"/>
    </location>
</feature>
<dbReference type="CDD" id="cd08956">
    <property type="entry name" value="KR_3_FAS_SDR_x"/>
    <property type="match status" value="1"/>
</dbReference>
<evidence type="ECO:0000313" key="17">
    <source>
        <dbReference type="Proteomes" id="UP000321424"/>
    </source>
</evidence>
<dbReference type="GO" id="GO:0033068">
    <property type="term" value="P:macrolide biosynthetic process"/>
    <property type="evidence" value="ECO:0007669"/>
    <property type="project" value="UniProtKB-ARBA"/>
</dbReference>
<evidence type="ECO:0008006" key="18">
    <source>
        <dbReference type="Google" id="ProtNLM"/>
    </source>
</evidence>
<comment type="caution">
    <text evidence="16">The sequence shown here is derived from an EMBL/GenBank/DDBJ whole genome shotgun (WGS) entry which is preliminary data.</text>
</comment>
<dbReference type="PROSITE" id="PS50075">
    <property type="entry name" value="CARRIER"/>
    <property type="match status" value="2"/>
</dbReference>
<dbReference type="InterPro" id="IPR049552">
    <property type="entry name" value="PKS_DH_N"/>
</dbReference>
<dbReference type="GO" id="GO:0031177">
    <property type="term" value="F:phosphopantetheine binding"/>
    <property type="evidence" value="ECO:0007669"/>
    <property type="project" value="InterPro"/>
</dbReference>
<evidence type="ECO:0000256" key="11">
    <source>
        <dbReference type="ARBA" id="ARBA00023315"/>
    </source>
</evidence>
<feature type="region of interest" description="C-terminal hotdog fold" evidence="12">
    <location>
        <begin position="2729"/>
        <end position="2876"/>
    </location>
</feature>
<dbReference type="InterPro" id="IPR032821">
    <property type="entry name" value="PKS_assoc"/>
</dbReference>
<evidence type="ECO:0000256" key="12">
    <source>
        <dbReference type="PROSITE-ProRule" id="PRU01363"/>
    </source>
</evidence>
<dbReference type="PROSITE" id="PS52019">
    <property type="entry name" value="PKS_MFAS_DH"/>
    <property type="match status" value="1"/>
</dbReference>
<dbReference type="InterPro" id="IPR057326">
    <property type="entry name" value="KR_dom"/>
</dbReference>
<dbReference type="Proteomes" id="UP000321424">
    <property type="component" value="Unassembled WGS sequence"/>
</dbReference>
<evidence type="ECO:0000256" key="6">
    <source>
        <dbReference type="ARBA" id="ARBA00022679"/>
    </source>
</evidence>
<dbReference type="InterPro" id="IPR020806">
    <property type="entry name" value="PKS_PP-bd"/>
</dbReference>
<evidence type="ECO:0000256" key="9">
    <source>
        <dbReference type="ARBA" id="ARBA00023194"/>
    </source>
</evidence>
<feature type="domain" description="PKS/mFAS DH" evidence="15">
    <location>
        <begin position="2586"/>
        <end position="2876"/>
    </location>
</feature>
<keyword evidence="17" id="KW-1185">Reference proteome</keyword>
<comment type="pathway">
    <text evidence="3">Lipid metabolism.</text>
</comment>
<dbReference type="PANTHER" id="PTHR43775:SF51">
    <property type="entry name" value="INACTIVE PHENOLPHTHIOCEROL SYNTHESIS POLYKETIDE SYNTHASE TYPE I PKS1-RELATED"/>
    <property type="match status" value="1"/>
</dbReference>
<dbReference type="PANTHER" id="PTHR43775">
    <property type="entry name" value="FATTY ACID SYNTHASE"/>
    <property type="match status" value="1"/>
</dbReference>
<dbReference type="Gene3D" id="3.40.50.720">
    <property type="entry name" value="NAD(P)-binding Rossmann-like Domain"/>
    <property type="match status" value="1"/>
</dbReference>
<dbReference type="SUPFAM" id="SSF52151">
    <property type="entry name" value="FabD/lysophospholipase-like"/>
    <property type="match status" value="2"/>
</dbReference>
<dbReference type="FunFam" id="3.40.47.10:FF:000019">
    <property type="entry name" value="Polyketide synthase type I"/>
    <property type="match status" value="2"/>
</dbReference>
<dbReference type="GO" id="GO:0006633">
    <property type="term" value="P:fatty acid biosynthetic process"/>
    <property type="evidence" value="ECO:0007669"/>
    <property type="project" value="InterPro"/>
</dbReference>
<dbReference type="SUPFAM" id="SSF51735">
    <property type="entry name" value="NAD(P)-binding Rossmann-fold domains"/>
    <property type="match status" value="2"/>
</dbReference>
<dbReference type="InterPro" id="IPR014043">
    <property type="entry name" value="Acyl_transferase_dom"/>
</dbReference>
<gene>
    <name evidence="16" type="ORF">NN4_33170</name>
</gene>
<dbReference type="Gene3D" id="1.10.1200.10">
    <property type="entry name" value="ACP-like"/>
    <property type="match status" value="2"/>
</dbReference>
<dbReference type="InterPro" id="IPR013968">
    <property type="entry name" value="PKS_KR"/>
</dbReference>
<comment type="pathway">
    <text evidence="2">Antibiotic biosynthesis.</text>
</comment>
<dbReference type="Pfam" id="PF02801">
    <property type="entry name" value="Ketoacyl-synt_C"/>
    <property type="match status" value="2"/>
</dbReference>
<feature type="active site" description="Proton donor; for dehydratase activity" evidence="12">
    <location>
        <position position="2783"/>
    </location>
</feature>
<dbReference type="PROSITE" id="PS00012">
    <property type="entry name" value="PHOSPHOPANTETHEINE"/>
    <property type="match status" value="2"/>
</dbReference>
<evidence type="ECO:0000259" key="13">
    <source>
        <dbReference type="PROSITE" id="PS50075"/>
    </source>
</evidence>
<dbReference type="InterPro" id="IPR014031">
    <property type="entry name" value="Ketoacyl_synth_C"/>
</dbReference>
<dbReference type="InterPro" id="IPR016039">
    <property type="entry name" value="Thiolase-like"/>
</dbReference>
<keyword evidence="6" id="KW-0808">Transferase</keyword>
<dbReference type="InterPro" id="IPR001227">
    <property type="entry name" value="Ac_transferase_dom_sf"/>
</dbReference>
<evidence type="ECO:0000256" key="8">
    <source>
        <dbReference type="ARBA" id="ARBA00023098"/>
    </source>
</evidence>
<organism evidence="16 17">
    <name type="scientific">Nocardia ninae NBRC 108245</name>
    <dbReference type="NCBI Taxonomy" id="1210091"/>
    <lineage>
        <taxon>Bacteria</taxon>
        <taxon>Bacillati</taxon>
        <taxon>Actinomycetota</taxon>
        <taxon>Actinomycetes</taxon>
        <taxon>Mycobacteriales</taxon>
        <taxon>Nocardiaceae</taxon>
        <taxon>Nocardia</taxon>
    </lineage>
</organism>
<evidence type="ECO:0000259" key="15">
    <source>
        <dbReference type="PROSITE" id="PS52019"/>
    </source>
</evidence>
<dbReference type="SMART" id="SM01294">
    <property type="entry name" value="PKS_PP_betabranch"/>
    <property type="match status" value="2"/>
</dbReference>
<dbReference type="SMART" id="SM00825">
    <property type="entry name" value="PKS_KS"/>
    <property type="match status" value="2"/>
</dbReference>
<dbReference type="Pfam" id="PF21089">
    <property type="entry name" value="PKS_DH_N"/>
    <property type="match status" value="2"/>
</dbReference>
<dbReference type="Gene3D" id="3.40.366.10">
    <property type="entry name" value="Malonyl-Coenzyme A Acyl Carrier Protein, domain 2"/>
    <property type="match status" value="2"/>
</dbReference>
<dbReference type="PROSITE" id="PS52004">
    <property type="entry name" value="KS3_2"/>
    <property type="match status" value="2"/>
</dbReference>
<dbReference type="InterPro" id="IPR006162">
    <property type="entry name" value="Ppantetheine_attach_site"/>
</dbReference>
<dbReference type="Pfam" id="PF14765">
    <property type="entry name" value="PS-DH"/>
    <property type="match status" value="1"/>
</dbReference>
<reference evidence="16 17" key="1">
    <citation type="submission" date="2019-07" db="EMBL/GenBank/DDBJ databases">
        <title>Whole genome shotgun sequence of Nocardia ninae NBRC 108245.</title>
        <authorList>
            <person name="Hosoyama A."/>
            <person name="Uohara A."/>
            <person name="Ohji S."/>
            <person name="Ichikawa N."/>
        </authorList>
    </citation>
    <scope>NUCLEOTIDE SEQUENCE [LARGE SCALE GENOMIC DNA]</scope>
    <source>
        <strain evidence="16 17">NBRC 108245</strain>
    </source>
</reference>
<dbReference type="InterPro" id="IPR009081">
    <property type="entry name" value="PP-bd_ACP"/>
</dbReference>
<evidence type="ECO:0000256" key="3">
    <source>
        <dbReference type="ARBA" id="ARBA00005189"/>
    </source>
</evidence>
<dbReference type="InterPro" id="IPR015083">
    <property type="entry name" value="NorB/c/GfsB-D-like_docking"/>
</dbReference>
<dbReference type="InterPro" id="IPR050091">
    <property type="entry name" value="PKS_NRPS_Biosynth_Enz"/>
</dbReference>
<feature type="active site" description="Proton acceptor; for dehydratase activity" evidence="12">
    <location>
        <position position="2618"/>
    </location>
</feature>
<dbReference type="InterPro" id="IPR016036">
    <property type="entry name" value="Malonyl_transacylase_ACP-bd"/>
</dbReference>
<feature type="domain" description="Ketosynthase family 3 (KS3)" evidence="14">
    <location>
        <begin position="33"/>
        <end position="458"/>
    </location>
</feature>
<dbReference type="Pfam" id="PF08659">
    <property type="entry name" value="KR"/>
    <property type="match status" value="1"/>
</dbReference>
<keyword evidence="9" id="KW-0045">Antibiotic biosynthesis</keyword>
<keyword evidence="5" id="KW-0597">Phosphoprotein</keyword>
<dbReference type="InterPro" id="IPR049551">
    <property type="entry name" value="PKS_DH_C"/>
</dbReference>